<dbReference type="OrthoDB" id="9787302at2"/>
<evidence type="ECO:0000313" key="3">
    <source>
        <dbReference type="Proteomes" id="UP000215137"/>
    </source>
</evidence>
<keyword evidence="3" id="KW-1185">Reference proteome</keyword>
<evidence type="ECO:0000313" key="2">
    <source>
        <dbReference type="EMBL" id="ASV70174.1"/>
    </source>
</evidence>
<evidence type="ECO:0000259" key="1">
    <source>
        <dbReference type="Pfam" id="PF10263"/>
    </source>
</evidence>
<feature type="domain" description="SprT-like" evidence="1">
    <location>
        <begin position="14"/>
        <end position="116"/>
    </location>
</feature>
<keyword evidence="2" id="KW-0614">Plasmid</keyword>
<name>A0A248TPL6_9BACI</name>
<organism evidence="2 3">
    <name type="scientific">Cytobacillus kochii</name>
    <dbReference type="NCBI Taxonomy" id="859143"/>
    <lineage>
        <taxon>Bacteria</taxon>
        <taxon>Bacillati</taxon>
        <taxon>Bacillota</taxon>
        <taxon>Bacilli</taxon>
        <taxon>Bacillales</taxon>
        <taxon>Bacillaceae</taxon>
        <taxon>Cytobacillus</taxon>
    </lineage>
</organism>
<dbReference type="GO" id="GO:0006950">
    <property type="term" value="P:response to stress"/>
    <property type="evidence" value="ECO:0007669"/>
    <property type="project" value="UniProtKB-ARBA"/>
</dbReference>
<accession>A0A248TPL6</accession>
<dbReference type="Pfam" id="PF10263">
    <property type="entry name" value="SprT-like"/>
    <property type="match status" value="1"/>
</dbReference>
<dbReference type="KEGG" id="bko:CKF48_23080"/>
<reference evidence="2 3" key="1">
    <citation type="submission" date="2017-08" db="EMBL/GenBank/DDBJ databases">
        <title>Complete Genome Sequence of Bacillus kochii Oregon-R-modENCODE STRAIN BDGP4, isolated from Drosophila melanogaster gut.</title>
        <authorList>
            <person name="Wan K.H."/>
            <person name="Yu C."/>
            <person name="Park S."/>
            <person name="Hammonds A.S."/>
            <person name="Booth B.W."/>
            <person name="Celniker S.E."/>
        </authorList>
    </citation>
    <scope>NUCLEOTIDE SEQUENCE [LARGE SCALE GENOMIC DNA]</scope>
    <source>
        <strain evidence="2 3">BDGP4</strain>
        <plasmid evidence="3">pbkbdgp4a</plasmid>
    </source>
</reference>
<dbReference type="InterPro" id="IPR006640">
    <property type="entry name" value="SprT-like_domain"/>
</dbReference>
<dbReference type="Proteomes" id="UP000215137">
    <property type="component" value="Plasmid pBkBDGP4A"/>
</dbReference>
<sequence length="219" mass="25540">MSSIKVATDELHIAFELLNKTFFNDELPNLAITIQTSGKRKSMGWCTTKEVWGDRDGKIKLYEINIAAEFLDLDFFETMDTLLHEMVHLYNITHDIQDCSRGGNYHNKKFKAEAEKRGFYFEKDKPDKKYGWYNPKLTEETKQKISSLDIDKSAFSIARRGMQLHLSNDDTNQEEDGQEKERKKSYKWVCPGCDLIARSTKPDVSLKCMKCNEELEERD</sequence>
<protein>
    <recommendedName>
        <fullName evidence="1">SprT-like domain-containing protein</fullName>
    </recommendedName>
</protein>
<dbReference type="AlphaFoldDB" id="A0A248TPL6"/>
<proteinExistence type="predicted"/>
<dbReference type="EMBL" id="CP022984">
    <property type="protein sequence ID" value="ASV70174.1"/>
    <property type="molecule type" value="Genomic_DNA"/>
</dbReference>
<gene>
    <name evidence="2" type="ORF">CKF48_23080</name>
</gene>
<geneLocation type="plasmid" evidence="3">
    <name>pbkbdgp4a</name>
</geneLocation>
<dbReference type="RefSeq" id="WP_095373735.1">
    <property type="nucleotide sequence ID" value="NZ_CP022984.1"/>
</dbReference>